<keyword evidence="3" id="KW-1185">Reference proteome</keyword>
<feature type="compositionally biased region" description="Polar residues" evidence="1">
    <location>
        <begin position="42"/>
        <end position="56"/>
    </location>
</feature>
<comment type="caution">
    <text evidence="2">The sequence shown here is derived from an EMBL/GenBank/DDBJ whole genome shotgun (WGS) entry which is preliminary data.</text>
</comment>
<evidence type="ECO:0000313" key="2">
    <source>
        <dbReference type="EMBL" id="PXY16502.1"/>
    </source>
</evidence>
<dbReference type="Proteomes" id="UP000247892">
    <property type="component" value="Unassembled WGS sequence"/>
</dbReference>
<proteinExistence type="predicted"/>
<evidence type="ECO:0000256" key="1">
    <source>
        <dbReference type="SAM" id="MobiDB-lite"/>
    </source>
</evidence>
<name>A0A318LEM5_9PSEU</name>
<dbReference type="AlphaFoldDB" id="A0A318LEM5"/>
<accession>A0A318LEM5</accession>
<reference evidence="2 3" key="1">
    <citation type="submission" date="2016-07" db="EMBL/GenBank/DDBJ databases">
        <title>Draft genome sequence of Prauserella sp. YIM 121212, isolated from alkaline soil.</title>
        <authorList>
            <person name="Ruckert C."/>
            <person name="Albersmeier A."/>
            <person name="Jiang C.-L."/>
            <person name="Jiang Y."/>
            <person name="Kalinowski J."/>
            <person name="Schneider O."/>
            <person name="Winkler A."/>
            <person name="Zotchev S.B."/>
        </authorList>
    </citation>
    <scope>NUCLEOTIDE SEQUENCE [LARGE SCALE GENOMIC DNA]</scope>
    <source>
        <strain evidence="2 3">YIM 121212</strain>
    </source>
</reference>
<gene>
    <name evidence="2" type="ORF">BA062_38760</name>
</gene>
<evidence type="ECO:0000313" key="3">
    <source>
        <dbReference type="Proteomes" id="UP000247892"/>
    </source>
</evidence>
<organism evidence="2 3">
    <name type="scientific">Prauserella flavalba</name>
    <dbReference type="NCBI Taxonomy" id="1477506"/>
    <lineage>
        <taxon>Bacteria</taxon>
        <taxon>Bacillati</taxon>
        <taxon>Actinomycetota</taxon>
        <taxon>Actinomycetes</taxon>
        <taxon>Pseudonocardiales</taxon>
        <taxon>Pseudonocardiaceae</taxon>
        <taxon>Prauserella</taxon>
    </lineage>
</organism>
<feature type="region of interest" description="Disordered" evidence="1">
    <location>
        <begin position="1"/>
        <end position="90"/>
    </location>
</feature>
<sequence length="114" mass="11620">MAEPDAASVVSDRTAPSTPVLVDGTTDNPPARAPDGPGTSVRAPTTTPEAPGTNTPPVELAPTEERPDPPADQPDDPAQETPADDLGARPKAPALNVFVAELLALVRDVTPQAV</sequence>
<dbReference type="EMBL" id="MASU01000038">
    <property type="protein sequence ID" value="PXY16502.1"/>
    <property type="molecule type" value="Genomic_DNA"/>
</dbReference>
<protein>
    <submittedName>
        <fullName evidence="2">Uncharacterized protein</fullName>
    </submittedName>
</protein>